<organism evidence="1">
    <name type="scientific">hydrothermal vent metagenome</name>
    <dbReference type="NCBI Taxonomy" id="652676"/>
    <lineage>
        <taxon>unclassified sequences</taxon>
        <taxon>metagenomes</taxon>
        <taxon>ecological metagenomes</taxon>
    </lineage>
</organism>
<gene>
    <name evidence="1" type="ORF">MNBD_CHLOROFLEXI01-1283</name>
</gene>
<dbReference type="AlphaFoldDB" id="A0A3B0V1A5"/>
<dbReference type="Gene3D" id="3.40.190.10">
    <property type="entry name" value="Periplasmic binding protein-like II"/>
    <property type="match status" value="1"/>
</dbReference>
<evidence type="ECO:0000313" key="1">
    <source>
        <dbReference type="EMBL" id="VAW34183.1"/>
    </source>
</evidence>
<name>A0A3B0V1A5_9ZZZZ</name>
<dbReference type="Gene3D" id="3.90.76.10">
    <property type="entry name" value="Dipeptide-binding Protein, Domain 1"/>
    <property type="match status" value="1"/>
</dbReference>
<sequence length="112" mass="12178">MIRKTRTNIKDYADLIDFFICVIFDKKALLLLIASSFLLFGCKLVTQPPKLLTESSRVDRDDAIFLLGGQPRTLDPAKTLGGPGGALGLIFSGLVTLDADLQVQPELAAGWE</sequence>
<protein>
    <submittedName>
        <fullName evidence="1">Uncharacterized protein</fullName>
    </submittedName>
</protein>
<dbReference type="EMBL" id="UOEU01000517">
    <property type="protein sequence ID" value="VAW34183.1"/>
    <property type="molecule type" value="Genomic_DNA"/>
</dbReference>
<dbReference type="SUPFAM" id="SSF53850">
    <property type="entry name" value="Periplasmic binding protein-like II"/>
    <property type="match status" value="1"/>
</dbReference>
<reference evidence="1" key="1">
    <citation type="submission" date="2018-06" db="EMBL/GenBank/DDBJ databases">
        <authorList>
            <person name="Zhirakovskaya E."/>
        </authorList>
    </citation>
    <scope>NUCLEOTIDE SEQUENCE</scope>
</reference>
<proteinExistence type="predicted"/>
<feature type="non-terminal residue" evidence="1">
    <location>
        <position position="112"/>
    </location>
</feature>
<accession>A0A3B0V1A5</accession>